<dbReference type="Pfam" id="PF00300">
    <property type="entry name" value="His_Phos_1"/>
    <property type="match status" value="1"/>
</dbReference>
<proteinExistence type="predicted"/>
<dbReference type="GO" id="GO:0005737">
    <property type="term" value="C:cytoplasm"/>
    <property type="evidence" value="ECO:0007669"/>
    <property type="project" value="TreeGrafter"/>
</dbReference>
<dbReference type="STRING" id="1123237.Salmuc_05694"/>
<dbReference type="InterPro" id="IPR050275">
    <property type="entry name" value="PGM_Phosphatase"/>
</dbReference>
<dbReference type="EMBL" id="APVH01000035">
    <property type="protein sequence ID" value="EPX79751.1"/>
    <property type="molecule type" value="Genomic_DNA"/>
</dbReference>
<dbReference type="HOGENOM" id="CLU_084200_0_0_5"/>
<gene>
    <name evidence="1" type="ORF">Salmuc_05694</name>
</gene>
<organism evidence="1 2">
    <name type="scientific">Salipiger mucosus DSM 16094</name>
    <dbReference type="NCBI Taxonomy" id="1123237"/>
    <lineage>
        <taxon>Bacteria</taxon>
        <taxon>Pseudomonadati</taxon>
        <taxon>Pseudomonadota</taxon>
        <taxon>Alphaproteobacteria</taxon>
        <taxon>Rhodobacterales</taxon>
        <taxon>Roseobacteraceae</taxon>
        <taxon>Salipiger</taxon>
    </lineage>
</organism>
<dbReference type="PANTHER" id="PTHR48100:SF1">
    <property type="entry name" value="HISTIDINE PHOSPHATASE FAMILY PROTEIN-RELATED"/>
    <property type="match status" value="1"/>
</dbReference>
<evidence type="ECO:0000313" key="1">
    <source>
        <dbReference type="EMBL" id="EPX79751.1"/>
    </source>
</evidence>
<dbReference type="AlphaFoldDB" id="S9QE75"/>
<comment type="caution">
    <text evidence="1">The sequence shown here is derived from an EMBL/GenBank/DDBJ whole genome shotgun (WGS) entry which is preliminary data.</text>
</comment>
<dbReference type="eggNOG" id="COG0406">
    <property type="taxonomic scope" value="Bacteria"/>
</dbReference>
<dbReference type="CDD" id="cd07067">
    <property type="entry name" value="HP_PGM_like"/>
    <property type="match status" value="1"/>
</dbReference>
<dbReference type="OrthoDB" id="280692at2"/>
<dbReference type="Gene3D" id="3.40.50.1240">
    <property type="entry name" value="Phosphoglycerate mutase-like"/>
    <property type="match status" value="1"/>
</dbReference>
<dbReference type="SUPFAM" id="SSF53254">
    <property type="entry name" value="Phosphoglycerate mutase-like"/>
    <property type="match status" value="1"/>
</dbReference>
<dbReference type="SMART" id="SM00855">
    <property type="entry name" value="PGAM"/>
    <property type="match status" value="1"/>
</dbReference>
<dbReference type="InterPro" id="IPR013078">
    <property type="entry name" value="His_Pase_superF_clade-1"/>
</dbReference>
<sequence length="217" mass="24023">MSHVTLVRHGQANTAARDEASYDRLSDLGRCQARWLGEHLHDTGERFARAYSGTLERHVETARELALDFEVVRDARLNELEYFTMAQLFAEQHGVTIPGDREEFVLHLPRLFTVWREGGLEGAPESFQSFEARVSDVLQEIAAGQGRAIVVTSGGLIGMAMRVTMGLGMQSLAHACLAIENSSLHRFQPLATGLALTLFNAVPHLEAPERAHARSHL</sequence>
<accession>S9QE75</accession>
<keyword evidence="2" id="KW-1185">Reference proteome</keyword>
<dbReference type="PANTHER" id="PTHR48100">
    <property type="entry name" value="BROAD-SPECIFICITY PHOSPHATASE YOR283W-RELATED"/>
    <property type="match status" value="1"/>
</dbReference>
<dbReference type="RefSeq" id="WP_020038417.1">
    <property type="nucleotide sequence ID" value="NZ_KE557278.1"/>
</dbReference>
<dbReference type="GO" id="GO:0016791">
    <property type="term" value="F:phosphatase activity"/>
    <property type="evidence" value="ECO:0007669"/>
    <property type="project" value="TreeGrafter"/>
</dbReference>
<reference evidence="2" key="1">
    <citation type="journal article" date="2014" name="Stand. Genomic Sci.">
        <title>Genome sequence of the exopolysaccharide-producing Salipiger mucosus type strain (DSM 16094(T)), a moderately halophilic member of the Roseobacter clade.</title>
        <authorList>
            <person name="Riedel T."/>
            <person name="Spring S."/>
            <person name="Fiebig A."/>
            <person name="Petersen J."/>
            <person name="Kyrpides N.C."/>
            <person name="Goker M."/>
            <person name="Klenk H.P."/>
        </authorList>
    </citation>
    <scope>NUCLEOTIDE SEQUENCE [LARGE SCALE GENOMIC DNA]</scope>
    <source>
        <strain evidence="2">DSM 16094</strain>
    </source>
</reference>
<evidence type="ECO:0000313" key="2">
    <source>
        <dbReference type="Proteomes" id="UP000015347"/>
    </source>
</evidence>
<name>S9QE75_9RHOB</name>
<dbReference type="Proteomes" id="UP000015347">
    <property type="component" value="Unassembled WGS sequence"/>
</dbReference>
<dbReference type="InterPro" id="IPR029033">
    <property type="entry name" value="His_PPase_superfam"/>
</dbReference>
<protein>
    <submittedName>
        <fullName evidence="1">Phosphoglycerate mutase family protein</fullName>
    </submittedName>
</protein>